<evidence type="ECO:0000259" key="2">
    <source>
        <dbReference type="Pfam" id="PF10400"/>
    </source>
</evidence>
<name>A0A7X0BZ90_9ACTN</name>
<dbReference type="GO" id="GO:0003677">
    <property type="term" value="F:DNA binding"/>
    <property type="evidence" value="ECO:0007669"/>
    <property type="project" value="UniProtKB-KW"/>
</dbReference>
<dbReference type="SUPFAM" id="SSF46785">
    <property type="entry name" value="Winged helix' DNA-binding domain"/>
    <property type="match status" value="1"/>
</dbReference>
<dbReference type="Pfam" id="PF03551">
    <property type="entry name" value="PadR"/>
    <property type="match status" value="1"/>
</dbReference>
<dbReference type="Pfam" id="PF10400">
    <property type="entry name" value="Vir_act_alpha_C"/>
    <property type="match status" value="1"/>
</dbReference>
<feature type="domain" description="Transcription regulator PadR N-terminal" evidence="1">
    <location>
        <begin position="9"/>
        <end position="82"/>
    </location>
</feature>
<feature type="domain" description="Transcription regulator PadR C-terminal" evidence="2">
    <location>
        <begin position="95"/>
        <end position="176"/>
    </location>
</feature>
<dbReference type="InterPro" id="IPR036390">
    <property type="entry name" value="WH_DNA-bd_sf"/>
</dbReference>
<dbReference type="Gene3D" id="6.10.140.190">
    <property type="match status" value="1"/>
</dbReference>
<sequence>MTSTLGFAILAVLARGERTGYDIAAAMRRPIAYFWTAGHSQIHAELQKLLAAELVGYEARQGPGPQGKKVYHVTPEGSLALRAWVTEPPRERPERDELVLKTYASWLADPDLIRQMFTDQLAVHEARLAEYEREGELIGEPPGFGDPRFGNYAALRCGLGYERHRAEWCRWMISQLSARLNPSWELAKPSES</sequence>
<proteinExistence type="predicted"/>
<keyword evidence="3" id="KW-0238">DNA-binding</keyword>
<dbReference type="Gene3D" id="1.10.10.10">
    <property type="entry name" value="Winged helix-like DNA-binding domain superfamily/Winged helix DNA-binding domain"/>
    <property type="match status" value="1"/>
</dbReference>
<dbReference type="InterPro" id="IPR005149">
    <property type="entry name" value="Tscrpt_reg_PadR_N"/>
</dbReference>
<dbReference type="RefSeq" id="WP_185083368.1">
    <property type="nucleotide sequence ID" value="NZ_JACHJB010000001.1"/>
</dbReference>
<evidence type="ECO:0000313" key="3">
    <source>
        <dbReference type="EMBL" id="MBB6345418.1"/>
    </source>
</evidence>
<dbReference type="InterPro" id="IPR036388">
    <property type="entry name" value="WH-like_DNA-bd_sf"/>
</dbReference>
<dbReference type="InterPro" id="IPR018309">
    <property type="entry name" value="Tscrpt_reg_PadR_C"/>
</dbReference>
<comment type="caution">
    <text evidence="3">The sequence shown here is derived from an EMBL/GenBank/DDBJ whole genome shotgun (WGS) entry which is preliminary data.</text>
</comment>
<gene>
    <name evidence="3" type="ORF">FHU36_001927</name>
</gene>
<dbReference type="PANTHER" id="PTHR43252:SF4">
    <property type="entry name" value="TRANSCRIPTIONAL REGULATORY PROTEIN"/>
    <property type="match status" value="1"/>
</dbReference>
<dbReference type="EMBL" id="JACHJB010000001">
    <property type="protein sequence ID" value="MBB6345418.1"/>
    <property type="molecule type" value="Genomic_DNA"/>
</dbReference>
<organism evidence="3 4">
    <name type="scientific">Nonomuraea muscovyensis</name>
    <dbReference type="NCBI Taxonomy" id="1124761"/>
    <lineage>
        <taxon>Bacteria</taxon>
        <taxon>Bacillati</taxon>
        <taxon>Actinomycetota</taxon>
        <taxon>Actinomycetes</taxon>
        <taxon>Streptosporangiales</taxon>
        <taxon>Streptosporangiaceae</taxon>
        <taxon>Nonomuraea</taxon>
    </lineage>
</organism>
<dbReference type="PANTHER" id="PTHR43252">
    <property type="entry name" value="TRANSCRIPTIONAL REGULATOR YQJI"/>
    <property type="match status" value="1"/>
</dbReference>
<dbReference type="AlphaFoldDB" id="A0A7X0BZ90"/>
<accession>A0A7X0BZ90</accession>
<evidence type="ECO:0000313" key="4">
    <source>
        <dbReference type="Proteomes" id="UP000583800"/>
    </source>
</evidence>
<protein>
    <submittedName>
        <fullName evidence="3">DNA-binding PadR family transcriptional regulator</fullName>
    </submittedName>
</protein>
<evidence type="ECO:0000259" key="1">
    <source>
        <dbReference type="Pfam" id="PF03551"/>
    </source>
</evidence>
<keyword evidence="4" id="KW-1185">Reference proteome</keyword>
<reference evidence="3 4" key="1">
    <citation type="submission" date="2020-08" db="EMBL/GenBank/DDBJ databases">
        <title>Sequencing the genomes of 1000 actinobacteria strains.</title>
        <authorList>
            <person name="Klenk H.-P."/>
        </authorList>
    </citation>
    <scope>NUCLEOTIDE SEQUENCE [LARGE SCALE GENOMIC DNA]</scope>
    <source>
        <strain evidence="3 4">DSM 45913</strain>
    </source>
</reference>
<dbReference type="Proteomes" id="UP000583800">
    <property type="component" value="Unassembled WGS sequence"/>
</dbReference>